<feature type="binding site" evidence="12">
    <location>
        <begin position="20"/>
        <end position="22"/>
    </location>
    <ligand>
        <name>substrate</name>
    </ligand>
</feature>
<dbReference type="EC" id="2.7.1.15" evidence="2 12"/>
<feature type="binding site" evidence="12">
    <location>
        <position position="197"/>
    </location>
    <ligand>
        <name>ATP</name>
        <dbReference type="ChEBI" id="CHEBI:30616"/>
    </ligand>
</feature>
<reference evidence="14 15" key="1">
    <citation type="submission" date="2019-03" db="EMBL/GenBank/DDBJ databases">
        <title>Ramlibacter rhizophilus CCTCC AB2015357, whole genome shotgun sequence.</title>
        <authorList>
            <person name="Zhang X."/>
            <person name="Feng G."/>
            <person name="Zhu H."/>
        </authorList>
    </citation>
    <scope>NUCLEOTIDE SEQUENCE [LARGE SCALE GENOMIC DNA]</scope>
    <source>
        <strain evidence="14 15">CCTCC AB2015357</strain>
    </source>
</reference>
<keyword evidence="6 12" id="KW-0547">Nucleotide-binding</keyword>
<dbReference type="Gene3D" id="3.40.1190.20">
    <property type="match status" value="1"/>
</dbReference>
<protein>
    <recommendedName>
        <fullName evidence="3 12">Ribokinase</fullName>
        <shortName evidence="12">RK</shortName>
        <ecNumber evidence="2 12">2.7.1.15</ecNumber>
    </recommendedName>
</protein>
<evidence type="ECO:0000313" key="15">
    <source>
        <dbReference type="Proteomes" id="UP000297564"/>
    </source>
</evidence>
<dbReference type="InterPro" id="IPR002173">
    <property type="entry name" value="Carboh/pur_kinase_PfkB_CS"/>
</dbReference>
<keyword evidence="12" id="KW-0963">Cytoplasm</keyword>
<dbReference type="GO" id="GO:0046872">
    <property type="term" value="F:metal ion binding"/>
    <property type="evidence" value="ECO:0007669"/>
    <property type="project" value="UniProtKB-KW"/>
</dbReference>
<dbReference type="PRINTS" id="PR00990">
    <property type="entry name" value="RIBOKINASE"/>
</dbReference>
<keyword evidence="7 12" id="KW-0418">Kinase</keyword>
<dbReference type="Proteomes" id="UP000297564">
    <property type="component" value="Unassembled WGS sequence"/>
</dbReference>
<comment type="caution">
    <text evidence="14">The sequence shown here is derived from an EMBL/GenBank/DDBJ whole genome shotgun (WGS) entry which is preliminary data.</text>
</comment>
<evidence type="ECO:0000256" key="8">
    <source>
        <dbReference type="ARBA" id="ARBA00022840"/>
    </source>
</evidence>
<comment type="subcellular location">
    <subcellularLocation>
        <location evidence="12">Cytoplasm</location>
    </subcellularLocation>
</comment>
<dbReference type="GO" id="GO:0005524">
    <property type="term" value="F:ATP binding"/>
    <property type="evidence" value="ECO:0007669"/>
    <property type="project" value="UniProtKB-UniRule"/>
</dbReference>
<organism evidence="14 15">
    <name type="scientific">Ramlibacter rhizophilus</name>
    <dbReference type="NCBI Taxonomy" id="1781167"/>
    <lineage>
        <taxon>Bacteria</taxon>
        <taxon>Pseudomonadati</taxon>
        <taxon>Pseudomonadota</taxon>
        <taxon>Betaproteobacteria</taxon>
        <taxon>Burkholderiales</taxon>
        <taxon>Comamonadaceae</taxon>
        <taxon>Ramlibacter</taxon>
    </lineage>
</organism>
<evidence type="ECO:0000313" key="14">
    <source>
        <dbReference type="EMBL" id="TFY97535.1"/>
    </source>
</evidence>
<accession>A0A4Z0BDY3</accession>
<evidence type="ECO:0000256" key="4">
    <source>
        <dbReference type="ARBA" id="ARBA00022679"/>
    </source>
</evidence>
<feature type="binding site" evidence="12">
    <location>
        <position position="298"/>
    </location>
    <ligand>
        <name>K(+)</name>
        <dbReference type="ChEBI" id="CHEBI:29103"/>
    </ligand>
</feature>
<dbReference type="PANTHER" id="PTHR10584:SF166">
    <property type="entry name" value="RIBOKINASE"/>
    <property type="match status" value="1"/>
</dbReference>
<comment type="caution">
    <text evidence="12">Lacks conserved residue(s) required for the propagation of feature annotation.</text>
</comment>
<evidence type="ECO:0000256" key="5">
    <source>
        <dbReference type="ARBA" id="ARBA00022723"/>
    </source>
</evidence>
<keyword evidence="10 12" id="KW-0630">Potassium</keyword>
<evidence type="ECO:0000256" key="10">
    <source>
        <dbReference type="ARBA" id="ARBA00022958"/>
    </source>
</evidence>
<evidence type="ECO:0000259" key="13">
    <source>
        <dbReference type="Pfam" id="PF00294"/>
    </source>
</evidence>
<keyword evidence="15" id="KW-1185">Reference proteome</keyword>
<name>A0A4Z0BDY3_9BURK</name>
<evidence type="ECO:0000256" key="6">
    <source>
        <dbReference type="ARBA" id="ARBA00022741"/>
    </source>
</evidence>
<keyword evidence="9 12" id="KW-0460">Magnesium</keyword>
<keyword evidence="4 12" id="KW-0808">Transferase</keyword>
<evidence type="ECO:0000256" key="3">
    <source>
        <dbReference type="ARBA" id="ARBA00016943"/>
    </source>
</evidence>
<evidence type="ECO:0000256" key="1">
    <source>
        <dbReference type="ARBA" id="ARBA00005380"/>
    </source>
</evidence>
<feature type="binding site" evidence="12">
    <location>
        <position position="265"/>
    </location>
    <ligand>
        <name>substrate</name>
    </ligand>
</feature>
<evidence type="ECO:0000256" key="12">
    <source>
        <dbReference type="HAMAP-Rule" id="MF_01987"/>
    </source>
</evidence>
<feature type="binding site" evidence="12">
    <location>
        <begin position="264"/>
        <end position="265"/>
    </location>
    <ligand>
        <name>ATP</name>
        <dbReference type="ChEBI" id="CHEBI:30616"/>
    </ligand>
</feature>
<feature type="binding site" evidence="12">
    <location>
        <position position="300"/>
    </location>
    <ligand>
        <name>K(+)</name>
        <dbReference type="ChEBI" id="CHEBI:29103"/>
    </ligand>
</feature>
<dbReference type="GO" id="GO:0019303">
    <property type="term" value="P:D-ribose catabolic process"/>
    <property type="evidence" value="ECO:0007669"/>
    <property type="project" value="UniProtKB-UniRule"/>
</dbReference>
<feature type="active site" description="Proton acceptor" evidence="12">
    <location>
        <position position="265"/>
    </location>
</feature>
<dbReference type="UniPathway" id="UPA00916">
    <property type="reaction ID" value="UER00889"/>
</dbReference>
<comment type="similarity">
    <text evidence="1">Belongs to the carbohydrate kinase pfkB family.</text>
</comment>
<dbReference type="EMBL" id="SMLL01000007">
    <property type="protein sequence ID" value="TFY97535.1"/>
    <property type="molecule type" value="Genomic_DNA"/>
</dbReference>
<dbReference type="GO" id="GO:0004747">
    <property type="term" value="F:ribokinase activity"/>
    <property type="evidence" value="ECO:0007669"/>
    <property type="project" value="UniProtKB-UniRule"/>
</dbReference>
<comment type="cofactor">
    <cofactor evidence="12">
        <name>Mg(2+)</name>
        <dbReference type="ChEBI" id="CHEBI:18420"/>
    </cofactor>
    <text evidence="12">Requires a divalent cation, most likely magnesium in vivo, as an electrophilic catalyst to aid phosphoryl group transfer. It is the chelate of the metal and the nucleotide that is the actual substrate.</text>
</comment>
<comment type="subunit">
    <text evidence="12">Homodimer.</text>
</comment>
<proteinExistence type="inferred from homology"/>
<feature type="binding site" evidence="12">
    <location>
        <position position="295"/>
    </location>
    <ligand>
        <name>K(+)</name>
        <dbReference type="ChEBI" id="CHEBI:29103"/>
    </ligand>
</feature>
<evidence type="ECO:0000256" key="9">
    <source>
        <dbReference type="ARBA" id="ARBA00022842"/>
    </source>
</evidence>
<comment type="function">
    <text evidence="12">Catalyzes the phosphorylation of ribose at O-5 in a reaction requiring ATP and magnesium. The resulting D-ribose-5-phosphate can then be used either for sythesis of nucleotides, histidine, and tryptophan, or as a component of the pentose phosphate pathway.</text>
</comment>
<evidence type="ECO:0000256" key="2">
    <source>
        <dbReference type="ARBA" id="ARBA00012035"/>
    </source>
</evidence>
<feature type="domain" description="Carbohydrate kinase PfkB" evidence="13">
    <location>
        <begin position="13"/>
        <end position="306"/>
    </location>
</feature>
<feature type="binding site" evidence="12">
    <location>
        <position position="153"/>
    </location>
    <ligand>
        <name>substrate</name>
    </ligand>
</feature>
<feature type="binding site" evidence="12">
    <location>
        <position position="259"/>
    </location>
    <ligand>
        <name>K(+)</name>
        <dbReference type="ChEBI" id="CHEBI:29103"/>
    </ligand>
</feature>
<comment type="activity regulation">
    <text evidence="12">Activated by a monovalent cation that binds near, but not in, the active site. The most likely occupant of the site in vivo is potassium. Ion binding induces a conformational change that may alter substrate affinity.</text>
</comment>
<keyword evidence="11 12" id="KW-0119">Carbohydrate metabolism</keyword>
<feature type="binding site" evidence="12">
    <location>
        <position position="261"/>
    </location>
    <ligand>
        <name>K(+)</name>
        <dbReference type="ChEBI" id="CHEBI:29103"/>
    </ligand>
</feature>
<dbReference type="InterPro" id="IPR011877">
    <property type="entry name" value="Ribokinase"/>
</dbReference>
<dbReference type="RefSeq" id="WP_135286701.1">
    <property type="nucleotide sequence ID" value="NZ_SMLL01000007.1"/>
</dbReference>
<dbReference type="PROSITE" id="PS00584">
    <property type="entry name" value="PFKB_KINASES_2"/>
    <property type="match status" value="1"/>
</dbReference>
<dbReference type="PANTHER" id="PTHR10584">
    <property type="entry name" value="SUGAR KINASE"/>
    <property type="match status" value="1"/>
</dbReference>
<evidence type="ECO:0000256" key="11">
    <source>
        <dbReference type="ARBA" id="ARBA00023277"/>
    </source>
</evidence>
<dbReference type="InterPro" id="IPR002139">
    <property type="entry name" value="Ribo/fructo_kinase"/>
</dbReference>
<dbReference type="OrthoDB" id="9795789at2"/>
<feature type="binding site" evidence="12">
    <location>
        <begin position="48"/>
        <end position="52"/>
    </location>
    <ligand>
        <name>substrate</name>
    </ligand>
</feature>
<gene>
    <name evidence="12" type="primary">rbsK</name>
    <name evidence="14" type="ORF">EZ242_18635</name>
</gene>
<evidence type="ECO:0000256" key="7">
    <source>
        <dbReference type="ARBA" id="ARBA00022777"/>
    </source>
</evidence>
<dbReference type="AlphaFoldDB" id="A0A4Z0BDY3"/>
<dbReference type="HAMAP" id="MF_01987">
    <property type="entry name" value="Ribokinase"/>
    <property type="match status" value="1"/>
</dbReference>
<dbReference type="InterPro" id="IPR029056">
    <property type="entry name" value="Ribokinase-like"/>
</dbReference>
<sequence length="326" mass="33404">MHSRSQPSAAGVVLSVGSINADFQFRVERRPEISETLVGHDFVRLGGGKAANVALLAARLGRVARLFGHVGDDELAEQALAPLRSEGVDLAGVRRVPGQATGVAMITVPPDGAKGIVLSLNANDAVWNEADRETLSHAIAAAPAHSVLVADGEMDADGLQLALSKARAAGIRTVLDPSPAERIDDRALALADYVVPNPGEAGRLTDVEVEGVDSAIAAGRRLLARGAGAACMKLSDGGCVLVRGEGVTCIEPLGVEVVDTTGAGDAFAGGLAVGLARGETEADALRLAVAASQCAVTGYGSQPAYPRWDALVALARRLTLGPHVER</sequence>
<comment type="similarity">
    <text evidence="12">Belongs to the carbohydrate kinase PfkB family. Ribokinase subfamily.</text>
</comment>
<keyword evidence="8 12" id="KW-0067">ATP-binding</keyword>
<dbReference type="CDD" id="cd01174">
    <property type="entry name" value="ribokinase"/>
    <property type="match status" value="1"/>
</dbReference>
<dbReference type="Pfam" id="PF00294">
    <property type="entry name" value="PfkB"/>
    <property type="match status" value="1"/>
</dbReference>
<dbReference type="InterPro" id="IPR011611">
    <property type="entry name" value="PfkB_dom"/>
</dbReference>
<dbReference type="GO" id="GO:0005829">
    <property type="term" value="C:cytosol"/>
    <property type="evidence" value="ECO:0007669"/>
    <property type="project" value="TreeGrafter"/>
</dbReference>
<comment type="pathway">
    <text evidence="12">Carbohydrate metabolism; D-ribose degradation; D-ribose 5-phosphate from beta-D-ribopyranose: step 2/2.</text>
</comment>
<keyword evidence="5 12" id="KW-0479">Metal-binding</keyword>
<dbReference type="SUPFAM" id="SSF53613">
    <property type="entry name" value="Ribokinase-like"/>
    <property type="match status" value="1"/>
</dbReference>
<comment type="catalytic activity">
    <reaction evidence="12">
        <text>D-ribose + ATP = D-ribose 5-phosphate + ADP + H(+)</text>
        <dbReference type="Rhea" id="RHEA:13697"/>
        <dbReference type="ChEBI" id="CHEBI:15378"/>
        <dbReference type="ChEBI" id="CHEBI:30616"/>
        <dbReference type="ChEBI" id="CHEBI:47013"/>
        <dbReference type="ChEBI" id="CHEBI:78346"/>
        <dbReference type="ChEBI" id="CHEBI:456216"/>
        <dbReference type="EC" id="2.7.1.15"/>
    </reaction>
</comment>